<dbReference type="InterPro" id="IPR036086">
    <property type="entry name" value="ParB/Sulfiredoxin_sf"/>
</dbReference>
<sequence length="290" mass="32132">MMRSIDVSKLKRPANVNPGPAPMLQWIRIEHLVVDDSYQRDLKAGNWKAIQRIADGFRWSRFSPVFVAPVEGGRFAVIDGQHRTHAAAICGFAEVPCQVVQMSLEEQAASFAAVNGLVTKVTLQQIFKAALTAGENWAVECDRICRDAGSRLMTYLATTDAKKPGEIYAIALIRSYQERGKGQLVTFALKSLRDSEGGQDAVMWSNDVLKALLSAVVDRPWLHKQNVNLAGFLDRFDIFAAIDRAEDFARQKRRQGHVGISRWDIAAAEIGEGLDKAFPQRIALPKAEVA</sequence>
<name>A0ABS0SA20_9HYPH</name>
<feature type="domain" description="ParB-like N-terminal" evidence="1">
    <location>
        <begin position="63"/>
        <end position="109"/>
    </location>
</feature>
<reference evidence="2 3" key="1">
    <citation type="submission" date="2020-10" db="EMBL/GenBank/DDBJ databases">
        <title>Aquamicrobium zhengzhouensis sp. nov., a exopolysaccharide producing bacterium isolated from farmland soil.</title>
        <authorList>
            <person name="Wang X."/>
        </authorList>
    </citation>
    <scope>NUCLEOTIDE SEQUENCE [LARGE SCALE GENOMIC DNA]</scope>
    <source>
        <strain evidence="3">cd-1</strain>
    </source>
</reference>
<dbReference type="InterPro" id="IPR003115">
    <property type="entry name" value="ParB_N"/>
</dbReference>
<dbReference type="EMBL" id="JADGMQ010000002">
    <property type="protein sequence ID" value="MBI1620133.1"/>
    <property type="molecule type" value="Genomic_DNA"/>
</dbReference>
<dbReference type="Proteomes" id="UP000601789">
    <property type="component" value="Unassembled WGS sequence"/>
</dbReference>
<dbReference type="Pfam" id="PF02195">
    <property type="entry name" value="ParB_N"/>
    <property type="match status" value="1"/>
</dbReference>
<evidence type="ECO:0000313" key="2">
    <source>
        <dbReference type="EMBL" id="MBI1620133.1"/>
    </source>
</evidence>
<evidence type="ECO:0000313" key="3">
    <source>
        <dbReference type="Proteomes" id="UP000601789"/>
    </source>
</evidence>
<evidence type="ECO:0000259" key="1">
    <source>
        <dbReference type="Pfam" id="PF02195"/>
    </source>
</evidence>
<protein>
    <submittedName>
        <fullName evidence="2">ParB N-terminal domain-containing protein</fullName>
    </submittedName>
</protein>
<gene>
    <name evidence="2" type="ORF">IOD40_05590</name>
</gene>
<dbReference type="RefSeq" id="WP_198475140.1">
    <property type="nucleotide sequence ID" value="NZ_JADGMQ010000002.1"/>
</dbReference>
<keyword evidence="3" id="KW-1185">Reference proteome</keyword>
<accession>A0ABS0SA20</accession>
<proteinExistence type="predicted"/>
<comment type="caution">
    <text evidence="2">The sequence shown here is derived from an EMBL/GenBank/DDBJ whole genome shotgun (WGS) entry which is preliminary data.</text>
</comment>
<dbReference type="Gene3D" id="3.90.1530.10">
    <property type="entry name" value="Conserved hypothetical protein from pyrococcus furiosus pfu- 392566-001, ParB domain"/>
    <property type="match status" value="1"/>
</dbReference>
<organism evidence="2 3">
    <name type="scientific">Aquamicrobium zhengzhouense</name>
    <dbReference type="NCBI Taxonomy" id="2781738"/>
    <lineage>
        <taxon>Bacteria</taxon>
        <taxon>Pseudomonadati</taxon>
        <taxon>Pseudomonadota</taxon>
        <taxon>Alphaproteobacteria</taxon>
        <taxon>Hyphomicrobiales</taxon>
        <taxon>Phyllobacteriaceae</taxon>
        <taxon>Aquamicrobium</taxon>
    </lineage>
</organism>
<dbReference type="SUPFAM" id="SSF110849">
    <property type="entry name" value="ParB/Sulfiredoxin"/>
    <property type="match status" value="1"/>
</dbReference>